<dbReference type="PANTHER" id="PTHR43861">
    <property type="entry name" value="TRANS-ACONITATE 2-METHYLTRANSFERASE-RELATED"/>
    <property type="match status" value="1"/>
</dbReference>
<organism evidence="3 4">
    <name type="scientific">Parvularcula lutaonensis</name>
    <dbReference type="NCBI Taxonomy" id="491923"/>
    <lineage>
        <taxon>Bacteria</taxon>
        <taxon>Pseudomonadati</taxon>
        <taxon>Pseudomonadota</taxon>
        <taxon>Alphaproteobacteria</taxon>
        <taxon>Parvularculales</taxon>
        <taxon>Parvularculaceae</taxon>
        <taxon>Parvularcula</taxon>
    </lineage>
</organism>
<dbReference type="GO" id="GO:0008168">
    <property type="term" value="F:methyltransferase activity"/>
    <property type="evidence" value="ECO:0007669"/>
    <property type="project" value="UniProtKB-KW"/>
</dbReference>
<dbReference type="Proteomes" id="UP001595607">
    <property type="component" value="Unassembled WGS sequence"/>
</dbReference>
<accession>A0ABV7MA96</accession>
<keyword evidence="3" id="KW-0808">Transferase</keyword>
<dbReference type="Pfam" id="PF08421">
    <property type="entry name" value="Methyltransf_13"/>
    <property type="match status" value="1"/>
</dbReference>
<dbReference type="PANTHER" id="PTHR43861:SF5">
    <property type="entry name" value="BLL5978 PROTEIN"/>
    <property type="match status" value="1"/>
</dbReference>
<feature type="domain" description="Methyltransferase putative zinc binding" evidence="1">
    <location>
        <begin position="13"/>
        <end position="74"/>
    </location>
</feature>
<dbReference type="Gene3D" id="6.20.50.110">
    <property type="entry name" value="Methyltransferase, zinc-binding domain"/>
    <property type="match status" value="1"/>
</dbReference>
<feature type="domain" description="C-methyltransferase" evidence="2">
    <location>
        <begin position="255"/>
        <end position="408"/>
    </location>
</feature>
<dbReference type="Pfam" id="PF08484">
    <property type="entry name" value="Methyltransf_14"/>
    <property type="match status" value="1"/>
</dbReference>
<dbReference type="Gene3D" id="3.40.50.720">
    <property type="entry name" value="NAD(P)-binding Rossmann-like Domain"/>
    <property type="match status" value="1"/>
</dbReference>
<dbReference type="InterPro" id="IPR029063">
    <property type="entry name" value="SAM-dependent_MTases_sf"/>
</dbReference>
<evidence type="ECO:0000259" key="1">
    <source>
        <dbReference type="Pfam" id="PF08421"/>
    </source>
</evidence>
<keyword evidence="4" id="KW-1185">Reference proteome</keyword>
<reference evidence="4" key="1">
    <citation type="journal article" date="2019" name="Int. J. Syst. Evol. Microbiol.">
        <title>The Global Catalogue of Microorganisms (GCM) 10K type strain sequencing project: providing services to taxonomists for standard genome sequencing and annotation.</title>
        <authorList>
            <consortium name="The Broad Institute Genomics Platform"/>
            <consortium name="The Broad Institute Genome Sequencing Center for Infectious Disease"/>
            <person name="Wu L."/>
            <person name="Ma J."/>
        </authorList>
    </citation>
    <scope>NUCLEOTIDE SEQUENCE [LARGE SCALE GENOMIC DNA]</scope>
    <source>
        <strain evidence="4">KCTC 22245</strain>
    </source>
</reference>
<comment type="caution">
    <text evidence="3">The sequence shown here is derived from an EMBL/GenBank/DDBJ whole genome shotgun (WGS) entry which is preliminary data.</text>
</comment>
<dbReference type="SUPFAM" id="SSF53335">
    <property type="entry name" value="S-adenosyl-L-methionine-dependent methyltransferases"/>
    <property type="match status" value="1"/>
</dbReference>
<evidence type="ECO:0000313" key="3">
    <source>
        <dbReference type="EMBL" id="MFC3301712.1"/>
    </source>
</evidence>
<dbReference type="Gene3D" id="3.40.50.150">
    <property type="entry name" value="Vaccinia Virus protein VP39"/>
    <property type="match status" value="1"/>
</dbReference>
<sequence>MTKDQGAVRVETCRMCGGKLGDTLLSLGHQPISNQLPKTAEDAENAARFPLAVAACESCRYVQLTHDLPADAHFHDDYAYVSSASSTWLDHCRNYARDVREKYGVREGALAVEVGSNDGAFLQALKDEGLDILGIEPSGNVAQIANDKGLRTMNAFFGAESAEKAKAEYGPAACVIGNNVLAHVPDTDGFLKAGKALIAEDGFLCFEFPHVLHVIDRMFVDTIYHEHYGYLGVRPLHEWAKRNGMVVAAIDPQTTHGGSLRVILRHASAAQEASDLSVWLQKEEPVESEAAWHALSDRLAKWRKELRSLIDKHKKAGRKIAGYAAASKATVLANYVGLTGDDLDYCCDASPFKQGRFIPGAAIKIRPPDAMRDDAPDVSVVFAWNIFDELSRIIGTLIDYPIDVIRPLPEIKTVTIAPESRS</sequence>
<evidence type="ECO:0000313" key="4">
    <source>
        <dbReference type="Proteomes" id="UP001595607"/>
    </source>
</evidence>
<protein>
    <submittedName>
        <fullName evidence="3">Methyltransferase domain-containing protein</fullName>
    </submittedName>
</protein>
<dbReference type="Pfam" id="PF13489">
    <property type="entry name" value="Methyltransf_23"/>
    <property type="match status" value="1"/>
</dbReference>
<dbReference type="InterPro" id="IPR013630">
    <property type="entry name" value="Methyltransf_Zn-bd_dom_put"/>
</dbReference>
<name>A0ABV7MA96_9PROT</name>
<gene>
    <name evidence="3" type="ORF">ACFONP_03065</name>
</gene>
<dbReference type="GO" id="GO:0032259">
    <property type="term" value="P:methylation"/>
    <property type="evidence" value="ECO:0007669"/>
    <property type="project" value="UniProtKB-KW"/>
</dbReference>
<dbReference type="InterPro" id="IPR013691">
    <property type="entry name" value="MeTrfase_14"/>
</dbReference>
<dbReference type="EMBL" id="JBHRVA010000002">
    <property type="protein sequence ID" value="MFC3301712.1"/>
    <property type="molecule type" value="Genomic_DNA"/>
</dbReference>
<dbReference type="InterPro" id="IPR038576">
    <property type="entry name" value="Methyltransf_Zn-bd_dom_put_sf"/>
</dbReference>
<evidence type="ECO:0000259" key="2">
    <source>
        <dbReference type="Pfam" id="PF08484"/>
    </source>
</evidence>
<keyword evidence="3" id="KW-0489">Methyltransferase</keyword>
<dbReference type="RefSeq" id="WP_189573242.1">
    <property type="nucleotide sequence ID" value="NZ_BMXU01000001.1"/>
</dbReference>
<proteinExistence type="predicted"/>